<sequence>MKFYYVALTINPEQPVKTLGGRKLAYYNKLCQAVYQCEALNNSFVAWKDYINKETRESPYKVYCVESEPTEVTSD</sequence>
<dbReference type="Proteomes" id="UP000029682">
    <property type="component" value="Segment"/>
</dbReference>
<proteinExistence type="predicted"/>
<organism evidence="1 2">
    <name type="scientific">Lactococcus phage phi145</name>
    <dbReference type="NCBI Taxonomy" id="1527692"/>
    <lineage>
        <taxon>Viruses</taxon>
        <taxon>Duplodnaviria</taxon>
        <taxon>Heunggongvirae</taxon>
        <taxon>Uroviricota</taxon>
        <taxon>Caudoviricetes</taxon>
        <taxon>Skunavirus</taxon>
        <taxon>Skunavirus sv145</taxon>
    </lineage>
</organism>
<accession>A0A096XVD2</accession>
<protein>
    <submittedName>
        <fullName evidence="1">Uncharacterized protein</fullName>
    </submittedName>
</protein>
<gene>
    <name evidence="1" type="ORF">Phi145_48</name>
</gene>
<keyword evidence="2" id="KW-1185">Reference proteome</keyword>
<name>A0A096XVD2_9CAUD</name>
<reference evidence="1 2" key="1">
    <citation type="journal article" date="2014" name="BMC Genomics">
        <title>Methyltransferases acquired by lactococcal 936-type phage provide protection against restriction endonuclease activity.</title>
        <authorList>
            <person name="Murphy J."/>
            <person name="Klumpp J."/>
            <person name="Mahony J."/>
            <person name="O'Connell-Motherway M."/>
            <person name="Nauta A."/>
            <person name="van Sinderen D."/>
        </authorList>
    </citation>
    <scope>NUCLEOTIDE SEQUENCE [LARGE SCALE GENOMIC DNA]</scope>
</reference>
<evidence type="ECO:0000313" key="2">
    <source>
        <dbReference type="Proteomes" id="UP000029682"/>
    </source>
</evidence>
<dbReference type="EMBL" id="KM091444">
    <property type="protein sequence ID" value="AIK68692.1"/>
    <property type="molecule type" value="Genomic_DNA"/>
</dbReference>
<evidence type="ECO:0000313" key="1">
    <source>
        <dbReference type="EMBL" id="AIK68692.1"/>
    </source>
</evidence>